<accession>A0ABD6A960</accession>
<feature type="compositionally biased region" description="Polar residues" evidence="1">
    <location>
        <begin position="1"/>
        <end position="13"/>
    </location>
</feature>
<dbReference type="GeneID" id="79316511"/>
<evidence type="ECO:0000313" key="2">
    <source>
        <dbReference type="EMBL" id="MFC7316836.1"/>
    </source>
</evidence>
<evidence type="ECO:0000256" key="1">
    <source>
        <dbReference type="SAM" id="MobiDB-lite"/>
    </source>
</evidence>
<evidence type="ECO:0000313" key="3">
    <source>
        <dbReference type="Proteomes" id="UP001596547"/>
    </source>
</evidence>
<gene>
    <name evidence="2" type="ORF">ACFQPE_08525</name>
</gene>
<dbReference type="RefSeq" id="WP_276303902.1">
    <property type="nucleotide sequence ID" value="NZ_CP119992.1"/>
</dbReference>
<organism evidence="2 3">
    <name type="scientific">Halomarina halobia</name>
    <dbReference type="NCBI Taxonomy" id="3033386"/>
    <lineage>
        <taxon>Archaea</taxon>
        <taxon>Methanobacteriati</taxon>
        <taxon>Methanobacteriota</taxon>
        <taxon>Stenosarchaea group</taxon>
        <taxon>Halobacteria</taxon>
        <taxon>Halobacteriales</taxon>
        <taxon>Natronomonadaceae</taxon>
        <taxon>Halomarina</taxon>
    </lineage>
</organism>
<name>A0ABD6A960_9EURY</name>
<dbReference type="AlphaFoldDB" id="A0ABD6A960"/>
<dbReference type="EMBL" id="JBHTBF010000002">
    <property type="protein sequence ID" value="MFC7316836.1"/>
    <property type="molecule type" value="Genomic_DNA"/>
</dbReference>
<sequence>MSTQPPSSTTYRPYSTADRRAPPAARGGDDALSFARLAGAPLSFDAACTRRLANLVDGENRAFLASGE</sequence>
<dbReference type="Proteomes" id="UP001596547">
    <property type="component" value="Unassembled WGS sequence"/>
</dbReference>
<reference evidence="2 3" key="1">
    <citation type="journal article" date="2019" name="Int. J. Syst. Evol. Microbiol.">
        <title>The Global Catalogue of Microorganisms (GCM) 10K type strain sequencing project: providing services to taxonomists for standard genome sequencing and annotation.</title>
        <authorList>
            <consortium name="The Broad Institute Genomics Platform"/>
            <consortium name="The Broad Institute Genome Sequencing Center for Infectious Disease"/>
            <person name="Wu L."/>
            <person name="Ma J."/>
        </authorList>
    </citation>
    <scope>NUCLEOTIDE SEQUENCE [LARGE SCALE GENOMIC DNA]</scope>
    <source>
        <strain evidence="2 3">PSR21</strain>
    </source>
</reference>
<protein>
    <submittedName>
        <fullName evidence="2">Uncharacterized protein</fullName>
    </submittedName>
</protein>
<keyword evidence="3" id="KW-1185">Reference proteome</keyword>
<feature type="region of interest" description="Disordered" evidence="1">
    <location>
        <begin position="1"/>
        <end position="28"/>
    </location>
</feature>
<comment type="caution">
    <text evidence="2">The sequence shown here is derived from an EMBL/GenBank/DDBJ whole genome shotgun (WGS) entry which is preliminary data.</text>
</comment>
<proteinExistence type="predicted"/>